<keyword evidence="5" id="KW-1185">Reference proteome</keyword>
<protein>
    <recommendedName>
        <fullName evidence="2">Thioredoxin domain-containing protein 17</fullName>
    </recommendedName>
</protein>
<reference evidence="4 5" key="2">
    <citation type="journal article" date="2021" name="Genomics">
        <title>High-quality reference genome for Clonorchis sinensis.</title>
        <authorList>
            <person name="Young N.D."/>
            <person name="Stroehlein A.J."/>
            <person name="Kinkar L."/>
            <person name="Wang T."/>
            <person name="Sohn W.M."/>
            <person name="Chang B.C.H."/>
            <person name="Kaur P."/>
            <person name="Weisz D."/>
            <person name="Dudchenko O."/>
            <person name="Aiden E.L."/>
            <person name="Korhonen P.K."/>
            <person name="Gasser R.B."/>
        </authorList>
    </citation>
    <scope>NUCLEOTIDE SEQUENCE [LARGE SCALE GENOMIC DNA]</scope>
    <source>
        <strain evidence="4">Cs-k2</strain>
    </source>
</reference>
<gene>
    <name evidence="4" type="ORF">CSKR_101005</name>
</gene>
<dbReference type="PANTHER" id="PTHR12452">
    <property type="entry name" value="42-9-9 PROTEIN-RELATED"/>
    <property type="match status" value="1"/>
</dbReference>
<proteinExistence type="inferred from homology"/>
<comment type="similarity">
    <text evidence="1">Belongs to the thioredoxin family.</text>
</comment>
<accession>A0A8T1M941</accession>
<evidence type="ECO:0000313" key="5">
    <source>
        <dbReference type="Proteomes" id="UP000286415"/>
    </source>
</evidence>
<evidence type="ECO:0000256" key="2">
    <source>
        <dbReference type="ARBA" id="ARBA00016949"/>
    </source>
</evidence>
<organism evidence="4 5">
    <name type="scientific">Clonorchis sinensis</name>
    <name type="common">Chinese liver fluke</name>
    <dbReference type="NCBI Taxonomy" id="79923"/>
    <lineage>
        <taxon>Eukaryota</taxon>
        <taxon>Metazoa</taxon>
        <taxon>Spiralia</taxon>
        <taxon>Lophotrochozoa</taxon>
        <taxon>Platyhelminthes</taxon>
        <taxon>Trematoda</taxon>
        <taxon>Digenea</taxon>
        <taxon>Opisthorchiida</taxon>
        <taxon>Opisthorchiata</taxon>
        <taxon>Opisthorchiidae</taxon>
        <taxon>Clonorchis</taxon>
    </lineage>
</organism>
<feature type="domain" description="Thioredoxin" evidence="3">
    <location>
        <begin position="198"/>
        <end position="317"/>
    </location>
</feature>
<feature type="domain" description="Thioredoxin" evidence="3">
    <location>
        <begin position="89"/>
        <end position="192"/>
    </location>
</feature>
<dbReference type="Gene3D" id="3.40.30.10">
    <property type="entry name" value="Glutaredoxin"/>
    <property type="match status" value="1"/>
</dbReference>
<evidence type="ECO:0000259" key="3">
    <source>
        <dbReference type="Pfam" id="PF06110"/>
    </source>
</evidence>
<name>A0A8T1M941_CLOSI</name>
<dbReference type="InterPro" id="IPR010357">
    <property type="entry name" value="TXNDC17_dom"/>
</dbReference>
<dbReference type="InterPro" id="IPR045108">
    <property type="entry name" value="TXNDC17-like"/>
</dbReference>
<dbReference type="OrthoDB" id="78947at2759"/>
<sequence>MESDLRKNVLSAYSMSARELLENICIPKALEDGDDLAYLGIINLMFPLDLRNTSGSPVVKHNLRQSACGSRISGHHYMHERKEQFADSVEQVEQYTKDALNCQLRVYAFFIGTTDPETGDSWCPDCRTAEPIVEEGTKKMSEKDLFIMCEVGDRDHWKTPTNPFRTHPVFKLTEIPTLLSFYLLQMCQRERFADSVELVEKYTKDALNQQRRVFAFFIGTMDPTTGDSWCPDSRAAEPIVEECTKKMSEKDLFIMCEVGDRDHWKTPTNPFRTHPVFKLTEIPTLLSFCLNAGEIAVKSRLVGDGCKDPAQVGTFFSEG</sequence>
<dbReference type="EMBL" id="NIRI02000056">
    <property type="protein sequence ID" value="KAG5445519.1"/>
    <property type="molecule type" value="Genomic_DNA"/>
</dbReference>
<reference evidence="4 5" key="1">
    <citation type="journal article" date="2018" name="Biotechnol. Adv.">
        <title>Improved genomic resources and new bioinformatic workflow for the carcinogenic parasite Clonorchis sinensis: Biotechnological implications.</title>
        <authorList>
            <person name="Wang D."/>
            <person name="Korhonen P.K."/>
            <person name="Gasser R.B."/>
            <person name="Young N.D."/>
        </authorList>
    </citation>
    <scope>NUCLEOTIDE SEQUENCE [LARGE SCALE GENOMIC DNA]</scope>
    <source>
        <strain evidence="4">Cs-k2</strain>
    </source>
</reference>
<dbReference type="InterPro" id="IPR036249">
    <property type="entry name" value="Thioredoxin-like_sf"/>
</dbReference>
<dbReference type="Proteomes" id="UP000286415">
    <property type="component" value="Unassembled WGS sequence"/>
</dbReference>
<dbReference type="GO" id="GO:0047134">
    <property type="term" value="F:protein-disulfide reductase [NAD(P)H] activity"/>
    <property type="evidence" value="ECO:0007669"/>
    <property type="project" value="InterPro"/>
</dbReference>
<evidence type="ECO:0000313" key="4">
    <source>
        <dbReference type="EMBL" id="KAG5445519.1"/>
    </source>
</evidence>
<comment type="caution">
    <text evidence="4">The sequence shown here is derived from an EMBL/GenBank/DDBJ whole genome shotgun (WGS) entry which is preliminary data.</text>
</comment>
<dbReference type="SUPFAM" id="SSF52833">
    <property type="entry name" value="Thioredoxin-like"/>
    <property type="match status" value="2"/>
</dbReference>
<dbReference type="Pfam" id="PF06110">
    <property type="entry name" value="TXD17-like_Trx"/>
    <property type="match status" value="2"/>
</dbReference>
<dbReference type="AlphaFoldDB" id="A0A8T1M941"/>
<dbReference type="PANTHER" id="PTHR12452:SF0">
    <property type="entry name" value="THIOREDOXIN DOMAIN-CONTAINING PROTEIN 17"/>
    <property type="match status" value="1"/>
</dbReference>
<dbReference type="GO" id="GO:0005829">
    <property type="term" value="C:cytosol"/>
    <property type="evidence" value="ECO:0007669"/>
    <property type="project" value="TreeGrafter"/>
</dbReference>
<evidence type="ECO:0000256" key="1">
    <source>
        <dbReference type="ARBA" id="ARBA00008987"/>
    </source>
</evidence>